<feature type="transmembrane region" description="Helical" evidence="7">
    <location>
        <begin position="12"/>
        <end position="34"/>
    </location>
</feature>
<dbReference type="CDD" id="cd06261">
    <property type="entry name" value="TM_PBP2"/>
    <property type="match status" value="1"/>
</dbReference>
<dbReference type="InterPro" id="IPR035906">
    <property type="entry name" value="MetI-like_sf"/>
</dbReference>
<dbReference type="GO" id="GO:0005886">
    <property type="term" value="C:plasma membrane"/>
    <property type="evidence" value="ECO:0007669"/>
    <property type="project" value="UniProtKB-SubCell"/>
</dbReference>
<keyword evidence="5 7" id="KW-1133">Transmembrane helix</keyword>
<dbReference type="InterPro" id="IPR000515">
    <property type="entry name" value="MetI-like"/>
</dbReference>
<evidence type="ECO:0000256" key="1">
    <source>
        <dbReference type="ARBA" id="ARBA00004651"/>
    </source>
</evidence>
<feature type="transmembrane region" description="Helical" evidence="7">
    <location>
        <begin position="276"/>
        <end position="298"/>
    </location>
</feature>
<feature type="transmembrane region" description="Helical" evidence="7">
    <location>
        <begin position="230"/>
        <end position="256"/>
    </location>
</feature>
<feature type="transmembrane region" description="Helical" evidence="7">
    <location>
        <begin position="145"/>
        <end position="170"/>
    </location>
</feature>
<dbReference type="Gene3D" id="1.10.3720.10">
    <property type="entry name" value="MetI-like"/>
    <property type="match status" value="1"/>
</dbReference>
<dbReference type="AlphaFoldDB" id="A0A7W9FMD8"/>
<proteinExistence type="inferred from homology"/>
<sequence>MNAHTRRLLLGIAADLVRSLAVAAGIVVFSFFVLRMIPGDVVDIRGIEGSLTYSQQTAMRAELGLDKPWITQFGEWLTMIASGDLGTSARFAKPIADLLAAVIPTTLTLGLSALLIGTLLGVLLPTLAMLWPRRLLVALVEATTIWSITVPTFSIGILCVLVLAVWLGLIPAIGNLVVPILILALDTAGTLAKILYEDMKDIERTEYVRAARAKGLSRARIVLRHILPNALTAAVALIGLLLAGAFTGAITMEVVFGLPGLGTLTLQAIKGRDYAVVQAVIIWLGFAVIIANLVTDVIRKIIDPRLRSA</sequence>
<evidence type="ECO:0000256" key="2">
    <source>
        <dbReference type="ARBA" id="ARBA00022448"/>
    </source>
</evidence>
<organism evidence="9 10">
    <name type="scientific">Prosthecomicrobium pneumaticum</name>
    <dbReference type="NCBI Taxonomy" id="81895"/>
    <lineage>
        <taxon>Bacteria</taxon>
        <taxon>Pseudomonadati</taxon>
        <taxon>Pseudomonadota</taxon>
        <taxon>Alphaproteobacteria</taxon>
        <taxon>Hyphomicrobiales</taxon>
        <taxon>Kaistiaceae</taxon>
        <taxon>Prosthecomicrobium</taxon>
    </lineage>
</organism>
<keyword evidence="4 7" id="KW-0812">Transmembrane</keyword>
<dbReference type="PROSITE" id="PS50928">
    <property type="entry name" value="ABC_TM1"/>
    <property type="match status" value="1"/>
</dbReference>
<dbReference type="PANTHER" id="PTHR43163">
    <property type="entry name" value="DIPEPTIDE TRANSPORT SYSTEM PERMEASE PROTEIN DPPB-RELATED"/>
    <property type="match status" value="1"/>
</dbReference>
<evidence type="ECO:0000256" key="5">
    <source>
        <dbReference type="ARBA" id="ARBA00022989"/>
    </source>
</evidence>
<evidence type="ECO:0000256" key="4">
    <source>
        <dbReference type="ARBA" id="ARBA00022692"/>
    </source>
</evidence>
<dbReference type="EMBL" id="JACHOO010000004">
    <property type="protein sequence ID" value="MBB5753349.1"/>
    <property type="molecule type" value="Genomic_DNA"/>
</dbReference>
<keyword evidence="3" id="KW-1003">Cell membrane</keyword>
<evidence type="ECO:0000313" key="9">
    <source>
        <dbReference type="EMBL" id="MBB5753349.1"/>
    </source>
</evidence>
<keyword evidence="10" id="KW-1185">Reference proteome</keyword>
<feature type="domain" description="ABC transmembrane type-1" evidence="8">
    <location>
        <begin position="103"/>
        <end position="295"/>
    </location>
</feature>
<dbReference type="RefSeq" id="WP_210308476.1">
    <property type="nucleotide sequence ID" value="NZ_JACHOO010000004.1"/>
</dbReference>
<comment type="similarity">
    <text evidence="7">Belongs to the binding-protein-dependent transport system permease family.</text>
</comment>
<dbReference type="PANTHER" id="PTHR43163:SF6">
    <property type="entry name" value="DIPEPTIDE TRANSPORT SYSTEM PERMEASE PROTEIN DPPB-RELATED"/>
    <property type="match status" value="1"/>
</dbReference>
<feature type="transmembrane region" description="Helical" evidence="7">
    <location>
        <begin position="98"/>
        <end position="124"/>
    </location>
</feature>
<dbReference type="SUPFAM" id="SSF161098">
    <property type="entry name" value="MetI-like"/>
    <property type="match status" value="1"/>
</dbReference>
<accession>A0A7W9FMD8</accession>
<keyword evidence="2 7" id="KW-0813">Transport</keyword>
<evidence type="ECO:0000256" key="3">
    <source>
        <dbReference type="ARBA" id="ARBA00022475"/>
    </source>
</evidence>
<evidence type="ECO:0000256" key="6">
    <source>
        <dbReference type="ARBA" id="ARBA00023136"/>
    </source>
</evidence>
<comment type="caution">
    <text evidence="9">The sequence shown here is derived from an EMBL/GenBank/DDBJ whole genome shotgun (WGS) entry which is preliminary data.</text>
</comment>
<evidence type="ECO:0000256" key="7">
    <source>
        <dbReference type="RuleBase" id="RU363032"/>
    </source>
</evidence>
<evidence type="ECO:0000259" key="8">
    <source>
        <dbReference type="PROSITE" id="PS50928"/>
    </source>
</evidence>
<dbReference type="GO" id="GO:0055085">
    <property type="term" value="P:transmembrane transport"/>
    <property type="evidence" value="ECO:0007669"/>
    <property type="project" value="InterPro"/>
</dbReference>
<protein>
    <submittedName>
        <fullName evidence="9">Peptide/nickel transport system permease protein</fullName>
    </submittedName>
</protein>
<comment type="subcellular location">
    <subcellularLocation>
        <location evidence="1 7">Cell membrane</location>
        <topology evidence="1 7">Multi-pass membrane protein</topology>
    </subcellularLocation>
</comment>
<keyword evidence="6 7" id="KW-0472">Membrane</keyword>
<dbReference type="Pfam" id="PF00528">
    <property type="entry name" value="BPD_transp_1"/>
    <property type="match status" value="1"/>
</dbReference>
<dbReference type="Proteomes" id="UP000523821">
    <property type="component" value="Unassembled WGS sequence"/>
</dbReference>
<gene>
    <name evidence="9" type="ORF">GGQ63_002415</name>
</gene>
<reference evidence="9 10" key="1">
    <citation type="submission" date="2020-08" db="EMBL/GenBank/DDBJ databases">
        <title>Genomic Encyclopedia of Type Strains, Phase IV (KMG-IV): sequencing the most valuable type-strain genomes for metagenomic binning, comparative biology and taxonomic classification.</title>
        <authorList>
            <person name="Goeker M."/>
        </authorList>
    </citation>
    <scope>NUCLEOTIDE SEQUENCE [LARGE SCALE GENOMIC DNA]</scope>
    <source>
        <strain evidence="9 10">DSM 16268</strain>
    </source>
</reference>
<name>A0A7W9FMD8_9HYPH</name>
<evidence type="ECO:0000313" key="10">
    <source>
        <dbReference type="Proteomes" id="UP000523821"/>
    </source>
</evidence>